<dbReference type="AlphaFoldDB" id="A0A2X0WJB3"/>
<dbReference type="RefSeq" id="WP_113744561.1">
    <property type="nucleotide sequence ID" value="NZ_UAPV01000001.1"/>
</dbReference>
<evidence type="ECO:0000313" key="1">
    <source>
        <dbReference type="EMBL" id="SPT70497.1"/>
    </source>
</evidence>
<keyword evidence="2" id="KW-1185">Reference proteome</keyword>
<evidence type="ECO:0000313" key="2">
    <source>
        <dbReference type="Proteomes" id="UP000250086"/>
    </source>
</evidence>
<dbReference type="EMBL" id="UAPV01000001">
    <property type="protein sequence ID" value="SPT70497.1"/>
    <property type="molecule type" value="Genomic_DNA"/>
</dbReference>
<protein>
    <submittedName>
        <fullName evidence="1">Uncharacterized protein</fullName>
    </submittedName>
</protein>
<dbReference type="Proteomes" id="UP000250086">
    <property type="component" value="Unassembled WGS sequence"/>
</dbReference>
<proteinExistence type="predicted"/>
<gene>
    <name evidence="1" type="ORF">NCTC13093_01913</name>
</gene>
<name>A0A2X0WJB3_9GAMM</name>
<reference evidence="1 2" key="1">
    <citation type="submission" date="2018-06" db="EMBL/GenBank/DDBJ databases">
        <authorList>
            <consortium name="Pathogen Informatics"/>
            <person name="Doyle S."/>
        </authorList>
    </citation>
    <scope>NUCLEOTIDE SEQUENCE [LARGE SCALE GENOMIC DNA]</scope>
    <source>
        <strain evidence="1 2">NCTC13093</strain>
    </source>
</reference>
<accession>A0A2X0WJB3</accession>
<organism evidence="1 2">
    <name type="scientific">Anaerobiospirillum thomasii</name>
    <dbReference type="NCBI Taxonomy" id="179995"/>
    <lineage>
        <taxon>Bacteria</taxon>
        <taxon>Pseudomonadati</taxon>
        <taxon>Pseudomonadota</taxon>
        <taxon>Gammaproteobacteria</taxon>
        <taxon>Aeromonadales</taxon>
        <taxon>Succinivibrionaceae</taxon>
        <taxon>Anaerobiospirillum</taxon>
    </lineage>
</organism>
<sequence length="201" mass="23562">MTDENMAYITSLKVTDIPWHRITTTYGRGSDFPEHLRVLDQMSDLPSVKESFYKITANMEHQSTLWHVTPFGTVFLCRILKKAFANSYKSSAANFLCEVILYFFETILNCVNDVDEMEYANSLPLFSDLLKEEYLWSEGYDEEDDEMRYEDDEVFPDYLFLSFYHYSWLSVKAYESIFDNVPSEFADSAAKVLSLVHMRQV</sequence>